<evidence type="ECO:0000313" key="7">
    <source>
        <dbReference type="Proteomes" id="UP000886841"/>
    </source>
</evidence>
<dbReference type="CDD" id="cd03230">
    <property type="entry name" value="ABC_DR_subfamily_A"/>
    <property type="match status" value="1"/>
</dbReference>
<dbReference type="GO" id="GO:0016887">
    <property type="term" value="F:ATP hydrolysis activity"/>
    <property type="evidence" value="ECO:0007669"/>
    <property type="project" value="InterPro"/>
</dbReference>
<keyword evidence="4 6" id="KW-0067">ATP-binding</keyword>
<dbReference type="InterPro" id="IPR003439">
    <property type="entry name" value="ABC_transporter-like_ATP-bd"/>
</dbReference>
<comment type="similarity">
    <text evidence="1">Belongs to the ABC transporter superfamily.</text>
</comment>
<gene>
    <name evidence="6" type="ORF">IAB98_04950</name>
</gene>
<protein>
    <submittedName>
        <fullName evidence="6">ABC transporter ATP-binding protein</fullName>
    </submittedName>
</protein>
<comment type="caution">
    <text evidence="6">The sequence shown here is derived from an EMBL/GenBank/DDBJ whole genome shotgun (WGS) entry which is preliminary data.</text>
</comment>
<dbReference type="GO" id="GO:0005524">
    <property type="term" value="F:ATP binding"/>
    <property type="evidence" value="ECO:0007669"/>
    <property type="project" value="UniProtKB-KW"/>
</dbReference>
<dbReference type="AlphaFoldDB" id="A0A9D1EJJ3"/>
<sequence length="320" mass="35452">MIEVKNLVKRYGDHLAVDHLSFQLDKGKIYGFLGPNGAGKSTTMNMMTGYLSATEGEILIQGHDILKEPKAAKKCIGYLPELPPLYMEMTVREYLDFAAELVGLSGKNKRDQVENVMELVKVFDVQQRLIRNLSKGYRQRVGLAQALLGYPDILILDEPMVGLDPQQIIEIRELIRDLAKEHTVILSSHILGEVSELCDEILIISKGKLVASGTPEHLEEMMKGAGSLELLVKGTEREAREILGGVPGIRQIDCASGREEGTVQLTLQPEEGQDIREAVFWAFARGERPLLSLAAARRTLEDVFLEVTGGEEEQEDAGDL</sequence>
<evidence type="ECO:0000313" key="6">
    <source>
        <dbReference type="EMBL" id="HIR92749.1"/>
    </source>
</evidence>
<dbReference type="Pfam" id="PF00005">
    <property type="entry name" value="ABC_tran"/>
    <property type="match status" value="1"/>
</dbReference>
<evidence type="ECO:0000259" key="5">
    <source>
        <dbReference type="PROSITE" id="PS50893"/>
    </source>
</evidence>
<dbReference type="SUPFAM" id="SSF52540">
    <property type="entry name" value="P-loop containing nucleoside triphosphate hydrolases"/>
    <property type="match status" value="1"/>
</dbReference>
<keyword evidence="3" id="KW-0547">Nucleotide-binding</keyword>
<dbReference type="SMART" id="SM00382">
    <property type="entry name" value="AAA"/>
    <property type="match status" value="1"/>
</dbReference>
<reference evidence="6" key="2">
    <citation type="journal article" date="2021" name="PeerJ">
        <title>Extensive microbial diversity within the chicken gut microbiome revealed by metagenomics and culture.</title>
        <authorList>
            <person name="Gilroy R."/>
            <person name="Ravi A."/>
            <person name="Getino M."/>
            <person name="Pursley I."/>
            <person name="Horton D.L."/>
            <person name="Alikhan N.F."/>
            <person name="Baker D."/>
            <person name="Gharbi K."/>
            <person name="Hall N."/>
            <person name="Watson M."/>
            <person name="Adriaenssens E.M."/>
            <person name="Foster-Nyarko E."/>
            <person name="Jarju S."/>
            <person name="Secka A."/>
            <person name="Antonio M."/>
            <person name="Oren A."/>
            <person name="Chaudhuri R.R."/>
            <person name="La Ragione R."/>
            <person name="Hildebrand F."/>
            <person name="Pallen M.J."/>
        </authorList>
    </citation>
    <scope>NUCLEOTIDE SEQUENCE</scope>
    <source>
        <strain evidence="6">ChiSxjej1B13-7041</strain>
    </source>
</reference>
<evidence type="ECO:0000256" key="4">
    <source>
        <dbReference type="ARBA" id="ARBA00022840"/>
    </source>
</evidence>
<evidence type="ECO:0000256" key="1">
    <source>
        <dbReference type="ARBA" id="ARBA00005417"/>
    </source>
</evidence>
<evidence type="ECO:0000256" key="3">
    <source>
        <dbReference type="ARBA" id="ARBA00022741"/>
    </source>
</evidence>
<name>A0A9D1EJJ3_9FIRM</name>
<proteinExistence type="inferred from homology"/>
<evidence type="ECO:0000256" key="2">
    <source>
        <dbReference type="ARBA" id="ARBA00022448"/>
    </source>
</evidence>
<keyword evidence="2" id="KW-0813">Transport</keyword>
<dbReference type="InterPro" id="IPR027417">
    <property type="entry name" value="P-loop_NTPase"/>
</dbReference>
<dbReference type="PROSITE" id="PS50893">
    <property type="entry name" value="ABC_TRANSPORTER_2"/>
    <property type="match status" value="1"/>
</dbReference>
<organism evidence="6 7">
    <name type="scientific">Candidatus Egerieimonas intestinavium</name>
    <dbReference type="NCBI Taxonomy" id="2840777"/>
    <lineage>
        <taxon>Bacteria</taxon>
        <taxon>Bacillati</taxon>
        <taxon>Bacillota</taxon>
        <taxon>Clostridia</taxon>
        <taxon>Lachnospirales</taxon>
        <taxon>Lachnospiraceae</taxon>
        <taxon>Lachnospiraceae incertae sedis</taxon>
        <taxon>Candidatus Egerieimonas</taxon>
    </lineage>
</organism>
<dbReference type="EMBL" id="DVHU01000045">
    <property type="protein sequence ID" value="HIR92749.1"/>
    <property type="molecule type" value="Genomic_DNA"/>
</dbReference>
<reference evidence="6" key="1">
    <citation type="submission" date="2020-10" db="EMBL/GenBank/DDBJ databases">
        <authorList>
            <person name="Gilroy R."/>
        </authorList>
    </citation>
    <scope>NUCLEOTIDE SEQUENCE</scope>
    <source>
        <strain evidence="6">ChiSxjej1B13-7041</strain>
    </source>
</reference>
<dbReference type="PANTHER" id="PTHR43335">
    <property type="entry name" value="ABC TRANSPORTER, ATP-BINDING PROTEIN"/>
    <property type="match status" value="1"/>
</dbReference>
<dbReference type="Gene3D" id="3.40.50.300">
    <property type="entry name" value="P-loop containing nucleotide triphosphate hydrolases"/>
    <property type="match status" value="1"/>
</dbReference>
<dbReference type="Proteomes" id="UP000886841">
    <property type="component" value="Unassembled WGS sequence"/>
</dbReference>
<dbReference type="PANTHER" id="PTHR43335:SF4">
    <property type="entry name" value="ABC TRANSPORTER, ATP-BINDING PROTEIN"/>
    <property type="match status" value="1"/>
</dbReference>
<dbReference type="InterPro" id="IPR003593">
    <property type="entry name" value="AAA+_ATPase"/>
</dbReference>
<feature type="domain" description="ABC transporter" evidence="5">
    <location>
        <begin position="2"/>
        <end position="231"/>
    </location>
</feature>
<accession>A0A9D1EJJ3</accession>